<evidence type="ECO:0008006" key="3">
    <source>
        <dbReference type="Google" id="ProtNLM"/>
    </source>
</evidence>
<evidence type="ECO:0000313" key="2">
    <source>
        <dbReference type="Proteomes" id="UP000654918"/>
    </source>
</evidence>
<keyword evidence="2" id="KW-1185">Reference proteome</keyword>
<reference evidence="1" key="1">
    <citation type="journal article" date="2020" name="Phytopathology">
        <title>Genome Sequence Resources of Colletotrichum truncatum, C. plurivorum, C. musicola, and C. sojae: Four Species Pathogenic to Soybean (Glycine max).</title>
        <authorList>
            <person name="Rogerio F."/>
            <person name="Boufleur T.R."/>
            <person name="Ciampi-Guillardi M."/>
            <person name="Sukno S.A."/>
            <person name="Thon M.R."/>
            <person name="Massola Junior N.S."/>
            <person name="Baroncelli R."/>
        </authorList>
    </citation>
    <scope>NUCLEOTIDE SEQUENCE</scope>
    <source>
        <strain evidence="1">LFN00145</strain>
    </source>
</reference>
<dbReference type="Proteomes" id="UP000654918">
    <property type="component" value="Unassembled WGS sequence"/>
</dbReference>
<gene>
    <name evidence="1" type="ORF">CPLU01_14616</name>
</gene>
<accession>A0A8H6JJ65</accession>
<name>A0A8H6JJ65_9PEZI</name>
<dbReference type="Gene3D" id="1.25.10.50">
    <property type="match status" value="1"/>
</dbReference>
<dbReference type="AlphaFoldDB" id="A0A8H6JJ65"/>
<evidence type="ECO:0000313" key="1">
    <source>
        <dbReference type="EMBL" id="KAF6813581.1"/>
    </source>
</evidence>
<protein>
    <recommendedName>
        <fullName evidence="3">DNA mismatch repair protein HSM3 N-terminal domain-containing protein</fullName>
    </recommendedName>
</protein>
<comment type="caution">
    <text evidence="1">The sequence shown here is derived from an EMBL/GenBank/DDBJ whole genome shotgun (WGS) entry which is preliminary data.</text>
</comment>
<organism evidence="1 2">
    <name type="scientific">Colletotrichum plurivorum</name>
    <dbReference type="NCBI Taxonomy" id="2175906"/>
    <lineage>
        <taxon>Eukaryota</taxon>
        <taxon>Fungi</taxon>
        <taxon>Dikarya</taxon>
        <taxon>Ascomycota</taxon>
        <taxon>Pezizomycotina</taxon>
        <taxon>Sordariomycetes</taxon>
        <taxon>Hypocreomycetidae</taxon>
        <taxon>Glomerellales</taxon>
        <taxon>Glomerellaceae</taxon>
        <taxon>Colletotrichum</taxon>
        <taxon>Colletotrichum orchidearum species complex</taxon>
    </lineage>
</organism>
<sequence>MTDNIIPKMSADSLHISGLDELAKHLDDLVSSPETPLEPKLLDDVELQLTGKLTKHLESNIPPLLPIFLPKLTTILKTTPHDPAPIVSLTIKLLSPVPFTQILQLADEASLISALRSPAPSANLLALAILDKAAATPSDAAILSLMPRVVEELLRRWLSAPQVEVGERAGRVLGDLLETDCELPPPLALPHLANTQVVRRRAPGQGRMWKRVLHDRELFSLVLSLAKGRDPGEEDEDKATLSERQLSLAQGRILRILPRLASLNILEVSASQFPDLTGAADVGLLQLAALSMVDSSDTLMHLSLIDLFETLVSVMRVAEQSHRTMGILRDLVRQATKDDQELKAALLSLPDRTVPEESDQLRTFIRDIFNGRG</sequence>
<dbReference type="EMBL" id="WIGO01000402">
    <property type="protein sequence ID" value="KAF6813581.1"/>
    <property type="molecule type" value="Genomic_DNA"/>
</dbReference>
<proteinExistence type="predicted"/>